<dbReference type="AlphaFoldDB" id="A0A3D8WZP6"/>
<dbReference type="InterPro" id="IPR036388">
    <property type="entry name" value="WH-like_DNA-bd_sf"/>
</dbReference>
<dbReference type="Gene3D" id="1.10.10.10">
    <property type="entry name" value="Winged helix-like DNA-binding domain superfamily/Winged helix DNA-binding domain"/>
    <property type="match status" value="1"/>
</dbReference>
<name>A0A3D8WZP6_PRIMG</name>
<dbReference type="RefSeq" id="WP_116075794.1">
    <property type="nucleotide sequence ID" value="NZ_CP187633.1"/>
</dbReference>
<proteinExistence type="predicted"/>
<gene>
    <name evidence="1" type="ORF">C3744_17790</name>
</gene>
<comment type="caution">
    <text evidence="1">The sequence shown here is derived from an EMBL/GenBank/DDBJ whole genome shotgun (WGS) entry which is preliminary data.</text>
</comment>
<evidence type="ECO:0000313" key="1">
    <source>
        <dbReference type="EMBL" id="RDZ12453.1"/>
    </source>
</evidence>
<accession>A0A3D8WZP6</accession>
<dbReference type="EMBL" id="PQWM01000021">
    <property type="protein sequence ID" value="RDZ12453.1"/>
    <property type="molecule type" value="Genomic_DNA"/>
</dbReference>
<dbReference type="Proteomes" id="UP000256519">
    <property type="component" value="Unassembled WGS sequence"/>
</dbReference>
<evidence type="ECO:0000313" key="2">
    <source>
        <dbReference type="Proteomes" id="UP000256519"/>
    </source>
</evidence>
<organism evidence="1 2">
    <name type="scientific">Priestia megaterium</name>
    <name type="common">Bacillus megaterium</name>
    <dbReference type="NCBI Taxonomy" id="1404"/>
    <lineage>
        <taxon>Bacteria</taxon>
        <taxon>Bacillati</taxon>
        <taxon>Bacillota</taxon>
        <taxon>Bacilli</taxon>
        <taxon>Bacillales</taxon>
        <taxon>Bacillaceae</taxon>
        <taxon>Priestia</taxon>
    </lineage>
</organism>
<protein>
    <submittedName>
        <fullName evidence="1">Uncharacterized protein</fullName>
    </submittedName>
</protein>
<reference evidence="1" key="1">
    <citation type="journal article" date="2018" name="Appl. Environ. Microbiol.">
        <title>Antimicrobial susceptibility testing and tentative epidemiological cut-off values of five Bacillus species relevant for use as animal feed additives or for plant protection.</title>
        <authorList>
            <person name="Agerso Y."/>
            <person name="Stuer-Lauridsen B."/>
            <person name="Bjerre K."/>
            <person name="Jensen M.G."/>
            <person name="Johansen E."/>
            <person name="Bennedsen M."/>
            <person name="Brockmann E."/>
            <person name="Nielsen B."/>
        </authorList>
    </citation>
    <scope>NUCLEOTIDE SEQUENCE [LARGE SCALE GENOMIC DNA]</scope>
    <source>
        <strain evidence="1">CHCC20162</strain>
    </source>
</reference>
<sequence length="152" mass="17742">MLVGEILNKIITKEITINELAKMYSVTDQTIQRKIKKLGYEWDKKKSTYKYIGKSTQPLDTDFSTLFRKKQTSHYKHGQVKNKDKKKASYSNNTSDILDVLLIRTKAPPKRVYQGFYFDKDVLSIINSVPKNYKSELINEALRKVFKEKGLL</sequence>